<sequence>MTEGHVNSNVVVVSADDISEYLRFAQTLVRQVGKELLSRFRTDLVVDDKSAGHGFDPVTDVDKKVERLMRDAITRQYPEHGIVGEEYGDHPGNGLTWVIDPIDGTRAFMTGMLHWGSLLGLSDGLRPIIGTMYQPFVDELFWGIPREAGYLHGTKQSTICTRQCGALADAVMGTTGPEFYRQTQELEGLKRLRDRVLFTRFGGDCYVFAMVAMGQLDIGLEASLKPCDIQPMIPIIEGAGGIVTTWEGGDASQGGRVIAAGDPHIHAKAVEILQGESV</sequence>
<dbReference type="PROSITE" id="PS00629">
    <property type="entry name" value="IMP_1"/>
    <property type="match status" value="1"/>
</dbReference>
<dbReference type="EMBL" id="UINC01000978">
    <property type="protein sequence ID" value="SUZ66210.1"/>
    <property type="molecule type" value="Genomic_DNA"/>
</dbReference>
<dbReference type="InterPro" id="IPR000760">
    <property type="entry name" value="Inositol_monophosphatase-like"/>
</dbReference>
<dbReference type="AlphaFoldDB" id="A0A381PGZ3"/>
<dbReference type="PRINTS" id="PR00377">
    <property type="entry name" value="IMPHPHTASES"/>
</dbReference>
<evidence type="ECO:0000256" key="1">
    <source>
        <dbReference type="ARBA" id="ARBA00022723"/>
    </source>
</evidence>
<name>A0A381PGZ3_9ZZZZ</name>
<dbReference type="PANTHER" id="PTHR20854">
    <property type="entry name" value="INOSITOL MONOPHOSPHATASE"/>
    <property type="match status" value="1"/>
</dbReference>
<reference evidence="4" key="1">
    <citation type="submission" date="2018-05" db="EMBL/GenBank/DDBJ databases">
        <authorList>
            <person name="Lanie J.A."/>
            <person name="Ng W.-L."/>
            <person name="Kazmierczak K.M."/>
            <person name="Andrzejewski T.M."/>
            <person name="Davidsen T.M."/>
            <person name="Wayne K.J."/>
            <person name="Tettelin H."/>
            <person name="Glass J.I."/>
            <person name="Rusch D."/>
            <person name="Podicherti R."/>
            <person name="Tsui H.-C.T."/>
            <person name="Winkler M.E."/>
        </authorList>
    </citation>
    <scope>NUCLEOTIDE SEQUENCE</scope>
</reference>
<gene>
    <name evidence="4" type="ORF">METZ01_LOCUS19064</name>
</gene>
<dbReference type="Gene3D" id="3.30.540.10">
    <property type="entry name" value="Fructose-1,6-Bisphosphatase, subunit A, domain 1"/>
    <property type="match status" value="1"/>
</dbReference>
<proteinExistence type="predicted"/>
<dbReference type="PANTHER" id="PTHR20854:SF4">
    <property type="entry name" value="INOSITOL-1-MONOPHOSPHATASE-RELATED"/>
    <property type="match status" value="1"/>
</dbReference>
<dbReference type="GO" id="GO:0007165">
    <property type="term" value="P:signal transduction"/>
    <property type="evidence" value="ECO:0007669"/>
    <property type="project" value="TreeGrafter"/>
</dbReference>
<dbReference type="Pfam" id="PF00459">
    <property type="entry name" value="Inositol_P"/>
    <property type="match status" value="1"/>
</dbReference>
<dbReference type="GO" id="GO:0008934">
    <property type="term" value="F:inositol monophosphate 1-phosphatase activity"/>
    <property type="evidence" value="ECO:0007669"/>
    <property type="project" value="TreeGrafter"/>
</dbReference>
<dbReference type="SUPFAM" id="SSF56655">
    <property type="entry name" value="Carbohydrate phosphatase"/>
    <property type="match status" value="1"/>
</dbReference>
<accession>A0A381PGZ3</accession>
<dbReference type="GO" id="GO:0006020">
    <property type="term" value="P:inositol metabolic process"/>
    <property type="evidence" value="ECO:0007669"/>
    <property type="project" value="TreeGrafter"/>
</dbReference>
<keyword evidence="2" id="KW-0378">Hydrolase</keyword>
<dbReference type="Gene3D" id="3.40.190.80">
    <property type="match status" value="1"/>
</dbReference>
<evidence type="ECO:0008006" key="5">
    <source>
        <dbReference type="Google" id="ProtNLM"/>
    </source>
</evidence>
<evidence type="ECO:0000256" key="2">
    <source>
        <dbReference type="ARBA" id="ARBA00022801"/>
    </source>
</evidence>
<evidence type="ECO:0000313" key="4">
    <source>
        <dbReference type="EMBL" id="SUZ66210.1"/>
    </source>
</evidence>
<dbReference type="CDD" id="cd01641">
    <property type="entry name" value="Bacterial_IMPase_like_1"/>
    <property type="match status" value="1"/>
</dbReference>
<dbReference type="GO" id="GO:0046872">
    <property type="term" value="F:metal ion binding"/>
    <property type="evidence" value="ECO:0007669"/>
    <property type="project" value="UniProtKB-KW"/>
</dbReference>
<organism evidence="4">
    <name type="scientific">marine metagenome</name>
    <dbReference type="NCBI Taxonomy" id="408172"/>
    <lineage>
        <taxon>unclassified sequences</taxon>
        <taxon>metagenomes</taxon>
        <taxon>ecological metagenomes</taxon>
    </lineage>
</organism>
<dbReference type="InterPro" id="IPR020583">
    <property type="entry name" value="Inositol_monoP_metal-BS"/>
</dbReference>
<evidence type="ECO:0000256" key="3">
    <source>
        <dbReference type="ARBA" id="ARBA00022842"/>
    </source>
</evidence>
<keyword evidence="1" id="KW-0479">Metal-binding</keyword>
<keyword evidence="3" id="KW-0460">Magnesium</keyword>
<protein>
    <recommendedName>
        <fullName evidence="5">Histidinol-phosphatase</fullName>
    </recommendedName>
</protein>